<keyword evidence="5" id="KW-1185">Reference proteome</keyword>
<dbReference type="InterPro" id="IPR011993">
    <property type="entry name" value="PH-like_dom_sf"/>
</dbReference>
<keyword evidence="4" id="KW-0496">Mitochondrion</keyword>
<proteinExistence type="predicted"/>
<evidence type="ECO:0000259" key="2">
    <source>
        <dbReference type="PROSITE" id="PS50010"/>
    </source>
</evidence>
<feature type="domain" description="DH" evidence="2">
    <location>
        <begin position="10"/>
        <end position="184"/>
    </location>
</feature>
<evidence type="ECO:0000313" key="3">
    <source>
        <dbReference type="EMBL" id="CEO95204.1"/>
    </source>
</evidence>
<dbReference type="EMBL" id="CDSF01000013">
    <property type="protein sequence ID" value="CEO95204.1"/>
    <property type="molecule type" value="Genomic_DNA"/>
</dbReference>
<dbReference type="AlphaFoldDB" id="A0A0G4IJ57"/>
<accession>A0A0G4IJ57</accession>
<dbReference type="InterPro" id="IPR000219">
    <property type="entry name" value="DH_dom"/>
</dbReference>
<dbReference type="SMART" id="SM00233">
    <property type="entry name" value="PH"/>
    <property type="match status" value="2"/>
</dbReference>
<evidence type="ECO:0000313" key="4">
    <source>
        <dbReference type="EMBL" id="SPQ96348.1"/>
    </source>
</evidence>
<dbReference type="Gene3D" id="1.20.900.10">
    <property type="entry name" value="Dbl homology (DH) domain"/>
    <property type="match status" value="2"/>
</dbReference>
<reference evidence="3 5" key="1">
    <citation type="submission" date="2015-02" db="EMBL/GenBank/DDBJ databases">
        <authorList>
            <person name="Chooi Y.-H."/>
        </authorList>
    </citation>
    <scope>NUCLEOTIDE SEQUENCE [LARGE SCALE GENOMIC DNA]</scope>
    <source>
        <strain evidence="3">E3</strain>
    </source>
</reference>
<dbReference type="Gene3D" id="2.30.29.30">
    <property type="entry name" value="Pleckstrin-homology domain (PH domain)/Phosphotyrosine-binding domain (PTB)"/>
    <property type="match status" value="2"/>
</dbReference>
<dbReference type="EMBL" id="OVEO01000005">
    <property type="protein sequence ID" value="SPQ96348.1"/>
    <property type="molecule type" value="Genomic_DNA"/>
</dbReference>
<evidence type="ECO:0000313" key="5">
    <source>
        <dbReference type="Proteomes" id="UP000039324"/>
    </source>
</evidence>
<feature type="region of interest" description="Disordered" evidence="1">
    <location>
        <begin position="383"/>
        <end position="407"/>
    </location>
</feature>
<dbReference type="InterPro" id="IPR035899">
    <property type="entry name" value="DBL_dom_sf"/>
</dbReference>
<protein>
    <recommendedName>
        <fullName evidence="2">DH domain-containing protein</fullName>
    </recommendedName>
</protein>
<dbReference type="Proteomes" id="UP000039324">
    <property type="component" value="Unassembled WGS sequence"/>
</dbReference>
<gene>
    <name evidence="3" type="ORF">PBRA_003970</name>
    <name evidence="4" type="ORF">PLBR_LOCUS3563</name>
</gene>
<evidence type="ECO:0000256" key="1">
    <source>
        <dbReference type="SAM" id="MobiDB-lite"/>
    </source>
</evidence>
<organism evidence="3 5">
    <name type="scientific">Plasmodiophora brassicae</name>
    <name type="common">Clubroot disease agent</name>
    <dbReference type="NCBI Taxonomy" id="37360"/>
    <lineage>
        <taxon>Eukaryota</taxon>
        <taxon>Sar</taxon>
        <taxon>Rhizaria</taxon>
        <taxon>Endomyxa</taxon>
        <taxon>Phytomyxea</taxon>
        <taxon>Plasmodiophorida</taxon>
        <taxon>Plasmodiophoridae</taxon>
        <taxon>Plasmodiophora</taxon>
    </lineage>
</organism>
<feature type="compositionally biased region" description="Acidic residues" evidence="1">
    <location>
        <begin position="395"/>
        <end position="405"/>
    </location>
</feature>
<geneLocation type="mitochondrion" evidence="4"/>
<name>A0A0G4IJ57_PLABS</name>
<dbReference type="Proteomes" id="UP000290189">
    <property type="component" value="Unassembled WGS sequence"/>
</dbReference>
<evidence type="ECO:0000313" key="6">
    <source>
        <dbReference type="Proteomes" id="UP000290189"/>
    </source>
</evidence>
<dbReference type="SUPFAM" id="SSF48065">
    <property type="entry name" value="DBL homology domain (DH-domain)"/>
    <property type="match status" value="1"/>
</dbReference>
<reference evidence="4 6" key="2">
    <citation type="submission" date="2018-03" db="EMBL/GenBank/DDBJ databases">
        <authorList>
            <person name="Fogelqvist J."/>
        </authorList>
    </citation>
    <scope>NUCLEOTIDE SEQUENCE [LARGE SCALE GENOMIC DNA]</scope>
</reference>
<dbReference type="SUPFAM" id="SSF50729">
    <property type="entry name" value="PH domain-like"/>
    <property type="match status" value="2"/>
</dbReference>
<dbReference type="PROSITE" id="PS50010">
    <property type="entry name" value="DH_2"/>
    <property type="match status" value="1"/>
</dbReference>
<dbReference type="GO" id="GO:0005085">
    <property type="term" value="F:guanyl-nucleotide exchange factor activity"/>
    <property type="evidence" value="ECO:0007669"/>
    <property type="project" value="InterPro"/>
</dbReference>
<dbReference type="InterPro" id="IPR001849">
    <property type="entry name" value="PH_domain"/>
</dbReference>
<sequence>MLGAPAPGDNIHEQFHRLLLSERTFVQDVTAFYRRVVRRLTMEADYDRRVASSTDPASSSDAARVRVPSAAVAHRHHVRRCFDNVARLVFVHDAFLDDLERTLSRIGHGHNLADALIDCFAANLPGLTFHAEYAADLPIAIGVLSWRASRDSPLQRFIGDASPDGRPEYLFEQLRLPLARVPQYLQVMLVVRDLKPKRVAFVDVIVQALTTTLAAVIDPAPFPAAAANEIMEVEDQLKDPIDLVRPGRTLVRSGIVHHRRRSCVRPGRTTILHMCNDVMLVATRRRFKQRLVDVFALADLNAFDVSDDKNGVHQIVLRSRTSDQTMSIRMANADLKNGWLIDIWAASSAAATMCQRSSLSSSGMPCKTPVPGELMQRIRSLSAQDNREGHGGDAESSDDGDDDDDGRVPAVVVTVDSVLASLRHDQLAFCLTMSHLATSWKTVAKSNRSGRQLLGEACTALHSLARAHIHLLSMLNRLPTLTAAEIVSSICDAVPEIRALTLQLMRQEPAMRRAFDTVELQVAIDAFEMDPKSQQFPLSAFLGAPRCRLSYYVAVCQQLEDVLAYDGDERERAAVGNAREALNDVVSEIRFAVWQNEQRVVLEECQAQFKRYRRPPLLMGGGLATRCLLLTGTIGVMKSSITLCTFMLFSDYLLWSRPRRDASLALERCVRLERVQVSSDDTIQSSSSASRLLLVLHVPERVTLCFTSAQQRCAWFSALVDAILSRKAALLQDSPPSSTRPTPHVAT</sequence>